<keyword evidence="2" id="KW-0539">Nucleus</keyword>
<dbReference type="GO" id="GO:0000976">
    <property type="term" value="F:transcription cis-regulatory region binding"/>
    <property type="evidence" value="ECO:0007669"/>
    <property type="project" value="TreeGrafter"/>
</dbReference>
<protein>
    <recommendedName>
        <fullName evidence="6">Zn(2)-C6 fungal-type domain-containing protein</fullName>
    </recommendedName>
</protein>
<sequence length="733" mass="82167">MIALLTTGAVPTISDSSPGEVRRGDKRHPACARCEKFGQPCPGYDKKRKFVDEGISLRKKFQKASPRGSGDEHDREDVRMYPPFHLEHLLTVTLQITERDPHDIKIENWLHGLTPAAVPGRRSSSPSFPLDRASVHPDAGTIETHHSRAEHGMSASVPMQQAPPSILDSDPAEYPGVDGVQSALPPVEQQYDILLEHNTFVEGPFDPEWFDLNPDIYYANQNNSCGFIPNAHIVDEVDRSDFRPDLETATGVPMSKSAPMSSAGTGLTRSNLWLPEDQMQTSTIIADEREHEMAYLIRHFTESLGPWMDLFDKDRHFSESVPLKALRDALLRNAMAAVAAKQLGRVKGPKPFYGSQCQQPSRTDVLKDMVDVDWFYKAANYYDKAIAFSRVYLEALSGTIAQSISVAKSDNLLVAVSIFSLYESLDNREMGWCRHLAGLKSVLTAVTADQQAVGQPMSSITVARKACFWNFARSDWSAAWINRRRTYLDTEDLNIWRSCGLQLQDDGALYADPIDLRIDTGQCRQTIQLVSHTLIWLLLRVTNYLARDGHRTLAQQLETWDTLNAQLDAFHANLPESFQPCAQIRAPPPTREQLESDLGYCQFTEVFFSSSSSASSIQLYHFARLLLLLNRPREPERKGISRLQAYREVSSEATKHAREIVSVALGRPAPAVRVEMLLPLYIAGGCLEADEEKNVVLGIMCDIEKETGCSTEVTVRSLMDEWGWDREPLESFA</sequence>
<accession>A0A4U0VB61</accession>
<dbReference type="Proteomes" id="UP000310066">
    <property type="component" value="Unassembled WGS sequence"/>
</dbReference>
<dbReference type="PANTHER" id="PTHR37534">
    <property type="entry name" value="TRANSCRIPTIONAL ACTIVATOR PROTEIN UGA3"/>
    <property type="match status" value="1"/>
</dbReference>
<evidence type="ECO:0000256" key="3">
    <source>
        <dbReference type="SAM" id="MobiDB-lite"/>
    </source>
</evidence>
<evidence type="ECO:0008006" key="6">
    <source>
        <dbReference type="Google" id="ProtNLM"/>
    </source>
</evidence>
<feature type="region of interest" description="Disordered" evidence="3">
    <location>
        <begin position="117"/>
        <end position="137"/>
    </location>
</feature>
<dbReference type="GO" id="GO:0045944">
    <property type="term" value="P:positive regulation of transcription by RNA polymerase II"/>
    <property type="evidence" value="ECO:0007669"/>
    <property type="project" value="TreeGrafter"/>
</dbReference>
<dbReference type="InterPro" id="IPR021858">
    <property type="entry name" value="Fun_TF"/>
</dbReference>
<dbReference type="AlphaFoldDB" id="A0A4U0VB61"/>
<dbReference type="EMBL" id="NAJP01000009">
    <property type="protein sequence ID" value="TKA46157.1"/>
    <property type="molecule type" value="Genomic_DNA"/>
</dbReference>
<name>A0A4U0VB61_9PEZI</name>
<feature type="region of interest" description="Disordered" evidence="3">
    <location>
        <begin position="1"/>
        <end position="25"/>
    </location>
</feature>
<organism evidence="4 5">
    <name type="scientific">Friedmanniomyces endolithicus</name>
    <dbReference type="NCBI Taxonomy" id="329885"/>
    <lineage>
        <taxon>Eukaryota</taxon>
        <taxon>Fungi</taxon>
        <taxon>Dikarya</taxon>
        <taxon>Ascomycota</taxon>
        <taxon>Pezizomycotina</taxon>
        <taxon>Dothideomycetes</taxon>
        <taxon>Dothideomycetidae</taxon>
        <taxon>Mycosphaerellales</taxon>
        <taxon>Teratosphaeriaceae</taxon>
        <taxon>Friedmanniomyces</taxon>
    </lineage>
</organism>
<dbReference type="PANTHER" id="PTHR37534:SF9">
    <property type="entry name" value="ZN(II)2CYS6 TRANSCRIPTION FACTOR (EUROFUNG)"/>
    <property type="match status" value="1"/>
</dbReference>
<comment type="subcellular location">
    <subcellularLocation>
        <location evidence="1">Nucleus</location>
    </subcellularLocation>
</comment>
<evidence type="ECO:0000256" key="1">
    <source>
        <dbReference type="ARBA" id="ARBA00004123"/>
    </source>
</evidence>
<evidence type="ECO:0000256" key="2">
    <source>
        <dbReference type="ARBA" id="ARBA00023242"/>
    </source>
</evidence>
<dbReference type="GO" id="GO:0003700">
    <property type="term" value="F:DNA-binding transcription factor activity"/>
    <property type="evidence" value="ECO:0007669"/>
    <property type="project" value="TreeGrafter"/>
</dbReference>
<dbReference type="STRING" id="329885.A0A4U0VB61"/>
<evidence type="ECO:0000313" key="5">
    <source>
        <dbReference type="Proteomes" id="UP000310066"/>
    </source>
</evidence>
<proteinExistence type="predicted"/>
<dbReference type="OrthoDB" id="5418899at2759"/>
<evidence type="ECO:0000313" key="4">
    <source>
        <dbReference type="EMBL" id="TKA46157.1"/>
    </source>
</evidence>
<gene>
    <name evidence="4" type="ORF">B0A54_02964</name>
</gene>
<dbReference type="Pfam" id="PF11951">
    <property type="entry name" value="Fungal_trans_2"/>
    <property type="match status" value="1"/>
</dbReference>
<dbReference type="CDD" id="cd12148">
    <property type="entry name" value="fungal_TF_MHR"/>
    <property type="match status" value="1"/>
</dbReference>
<dbReference type="GO" id="GO:0005634">
    <property type="term" value="C:nucleus"/>
    <property type="evidence" value="ECO:0007669"/>
    <property type="project" value="UniProtKB-SubCell"/>
</dbReference>
<reference evidence="4 5" key="1">
    <citation type="submission" date="2017-03" db="EMBL/GenBank/DDBJ databases">
        <title>Genomes of endolithic fungi from Antarctica.</title>
        <authorList>
            <person name="Coleine C."/>
            <person name="Masonjones S."/>
            <person name="Stajich J.E."/>
        </authorList>
    </citation>
    <scope>NUCLEOTIDE SEQUENCE [LARGE SCALE GENOMIC DNA]</scope>
    <source>
        <strain evidence="4 5">CCFEE 5311</strain>
    </source>
</reference>
<comment type="caution">
    <text evidence="4">The sequence shown here is derived from an EMBL/GenBank/DDBJ whole genome shotgun (WGS) entry which is preliminary data.</text>
</comment>